<name>A0A2H3JKT4_WOLCO</name>
<protein>
    <submittedName>
        <fullName evidence="11">TrkH-domain-containing protein</fullName>
    </submittedName>
</protein>
<gene>
    <name evidence="11" type="ORF">WOLCODRAFT_136182</name>
</gene>
<evidence type="ECO:0000256" key="1">
    <source>
        <dbReference type="ARBA" id="ARBA00004141"/>
    </source>
</evidence>
<feature type="transmembrane region" description="Helical" evidence="10">
    <location>
        <begin position="695"/>
        <end position="715"/>
    </location>
</feature>
<feature type="compositionally biased region" description="Basic and acidic residues" evidence="9">
    <location>
        <begin position="791"/>
        <end position="809"/>
    </location>
</feature>
<dbReference type="PANTHER" id="PTHR31064:SF30">
    <property type="entry name" value="HIGH-AFFINITY POTASSIUM TRANSPORT PROTEIN-RELATED"/>
    <property type="match status" value="1"/>
</dbReference>
<feature type="compositionally biased region" description="Polar residues" evidence="9">
    <location>
        <begin position="818"/>
        <end position="828"/>
    </location>
</feature>
<evidence type="ECO:0000256" key="5">
    <source>
        <dbReference type="ARBA" id="ARBA00022958"/>
    </source>
</evidence>
<dbReference type="Pfam" id="PF02386">
    <property type="entry name" value="TrkH"/>
    <property type="match status" value="1"/>
</dbReference>
<dbReference type="GO" id="GO:1990573">
    <property type="term" value="P:potassium ion import across plasma membrane"/>
    <property type="evidence" value="ECO:0007669"/>
    <property type="project" value="TreeGrafter"/>
</dbReference>
<evidence type="ECO:0000256" key="9">
    <source>
        <dbReference type="SAM" id="MobiDB-lite"/>
    </source>
</evidence>
<keyword evidence="4 10" id="KW-0812">Transmembrane</keyword>
<accession>A0A2H3JKT4</accession>
<dbReference type="AlphaFoldDB" id="A0A2H3JKT4"/>
<evidence type="ECO:0000256" key="7">
    <source>
        <dbReference type="ARBA" id="ARBA00023065"/>
    </source>
</evidence>
<dbReference type="EMBL" id="KB467942">
    <property type="protein sequence ID" value="PCH38348.1"/>
    <property type="molecule type" value="Genomic_DNA"/>
</dbReference>
<dbReference type="InterPro" id="IPR051143">
    <property type="entry name" value="TrkH_K-transport"/>
</dbReference>
<keyword evidence="12" id="KW-1185">Reference proteome</keyword>
<evidence type="ECO:0000256" key="10">
    <source>
        <dbReference type="SAM" id="Phobius"/>
    </source>
</evidence>
<dbReference type="GO" id="GO:0030007">
    <property type="term" value="P:intracellular potassium ion homeostasis"/>
    <property type="evidence" value="ECO:0007669"/>
    <property type="project" value="TreeGrafter"/>
</dbReference>
<comment type="subcellular location">
    <subcellularLocation>
        <location evidence="1">Membrane</location>
        <topology evidence="1">Multi-pass membrane protein</topology>
    </subcellularLocation>
</comment>
<feature type="transmembrane region" description="Helical" evidence="10">
    <location>
        <begin position="400"/>
        <end position="424"/>
    </location>
</feature>
<dbReference type="OrthoDB" id="9999863at2759"/>
<dbReference type="GO" id="GO:0140107">
    <property type="term" value="F:high-affinity potassium ion transmembrane transporter activity"/>
    <property type="evidence" value="ECO:0007669"/>
    <property type="project" value="TreeGrafter"/>
</dbReference>
<evidence type="ECO:0000256" key="4">
    <source>
        <dbReference type="ARBA" id="ARBA00022692"/>
    </source>
</evidence>
<dbReference type="InterPro" id="IPR004773">
    <property type="entry name" value="K/Na_transp_Trk1/HKT1"/>
</dbReference>
<reference evidence="11 12" key="1">
    <citation type="journal article" date="2012" name="Science">
        <title>The Paleozoic origin of enzymatic lignin decomposition reconstructed from 31 fungal genomes.</title>
        <authorList>
            <person name="Floudas D."/>
            <person name="Binder M."/>
            <person name="Riley R."/>
            <person name="Barry K."/>
            <person name="Blanchette R.A."/>
            <person name="Henrissat B."/>
            <person name="Martinez A.T."/>
            <person name="Otillar R."/>
            <person name="Spatafora J.W."/>
            <person name="Yadav J.S."/>
            <person name="Aerts A."/>
            <person name="Benoit I."/>
            <person name="Boyd A."/>
            <person name="Carlson A."/>
            <person name="Copeland A."/>
            <person name="Coutinho P.M."/>
            <person name="de Vries R.P."/>
            <person name="Ferreira P."/>
            <person name="Findley K."/>
            <person name="Foster B."/>
            <person name="Gaskell J."/>
            <person name="Glotzer D."/>
            <person name="Gorecki P."/>
            <person name="Heitman J."/>
            <person name="Hesse C."/>
            <person name="Hori C."/>
            <person name="Igarashi K."/>
            <person name="Jurgens J.A."/>
            <person name="Kallen N."/>
            <person name="Kersten P."/>
            <person name="Kohler A."/>
            <person name="Kuees U."/>
            <person name="Kumar T.K.A."/>
            <person name="Kuo A."/>
            <person name="LaButti K."/>
            <person name="Larrondo L.F."/>
            <person name="Lindquist E."/>
            <person name="Ling A."/>
            <person name="Lombard V."/>
            <person name="Lucas S."/>
            <person name="Lundell T."/>
            <person name="Martin R."/>
            <person name="McLaughlin D.J."/>
            <person name="Morgenstern I."/>
            <person name="Morin E."/>
            <person name="Murat C."/>
            <person name="Nagy L.G."/>
            <person name="Nolan M."/>
            <person name="Ohm R.A."/>
            <person name="Patyshakuliyeva A."/>
            <person name="Rokas A."/>
            <person name="Ruiz-Duenas F.J."/>
            <person name="Sabat G."/>
            <person name="Salamov A."/>
            <person name="Samejima M."/>
            <person name="Schmutz J."/>
            <person name="Slot J.C."/>
            <person name="St John F."/>
            <person name="Stenlid J."/>
            <person name="Sun H."/>
            <person name="Sun S."/>
            <person name="Syed K."/>
            <person name="Tsang A."/>
            <person name="Wiebenga A."/>
            <person name="Young D."/>
            <person name="Pisabarro A."/>
            <person name="Eastwood D.C."/>
            <person name="Martin F."/>
            <person name="Cullen D."/>
            <person name="Grigoriev I.V."/>
            <person name="Hibbett D.S."/>
        </authorList>
    </citation>
    <scope>NUCLEOTIDE SEQUENCE [LARGE SCALE GENOMIC DNA]</scope>
    <source>
        <strain evidence="11 12">MD-104</strain>
    </source>
</reference>
<evidence type="ECO:0000313" key="12">
    <source>
        <dbReference type="Proteomes" id="UP000218811"/>
    </source>
</evidence>
<dbReference type="InterPro" id="IPR003445">
    <property type="entry name" value="Cat_transpt"/>
</dbReference>
<keyword evidence="3" id="KW-0633">Potassium transport</keyword>
<feature type="region of interest" description="Disordered" evidence="9">
    <location>
        <begin position="280"/>
        <end position="304"/>
    </location>
</feature>
<keyword evidence="8 10" id="KW-0472">Membrane</keyword>
<evidence type="ECO:0000256" key="3">
    <source>
        <dbReference type="ARBA" id="ARBA00022538"/>
    </source>
</evidence>
<feature type="region of interest" description="Disordered" evidence="9">
    <location>
        <begin position="219"/>
        <end position="238"/>
    </location>
</feature>
<keyword evidence="2" id="KW-0813">Transport</keyword>
<keyword evidence="5" id="KW-0630">Potassium</keyword>
<dbReference type="NCBIfam" id="TIGR00934">
    <property type="entry name" value="2a38euk"/>
    <property type="match status" value="1"/>
</dbReference>
<organism evidence="11 12">
    <name type="scientific">Wolfiporia cocos (strain MD-104)</name>
    <name type="common">Brown rot fungus</name>
    <dbReference type="NCBI Taxonomy" id="742152"/>
    <lineage>
        <taxon>Eukaryota</taxon>
        <taxon>Fungi</taxon>
        <taxon>Dikarya</taxon>
        <taxon>Basidiomycota</taxon>
        <taxon>Agaricomycotina</taxon>
        <taxon>Agaricomycetes</taxon>
        <taxon>Polyporales</taxon>
        <taxon>Phaeolaceae</taxon>
        <taxon>Wolfiporia</taxon>
    </lineage>
</organism>
<evidence type="ECO:0000256" key="2">
    <source>
        <dbReference type="ARBA" id="ARBA00022448"/>
    </source>
</evidence>
<feature type="transmembrane region" description="Helical" evidence="10">
    <location>
        <begin position="478"/>
        <end position="503"/>
    </location>
</feature>
<evidence type="ECO:0000256" key="6">
    <source>
        <dbReference type="ARBA" id="ARBA00022989"/>
    </source>
</evidence>
<sequence length="828" mass="92493">MTGLATVDLSGLTPFQQVLVFIQMCLGNIVLVSWVMVYIRRRYVAQQFKQVDQLELGGKTPGEDIRFAQPTEQSTSWWKRRSSQIFWHRAHVEQSLAGDSYPSTSDAADRQSQRNRLEIRRAADAPRLINPSGDISEAHLSPSRAHHHVRDASPPGNETTLASQIVPENNSIEGTQASNARGLTKPDILATEGDASGHQLKLPNDHAYTTHEKLYTPDYVPSSVATQPNARERSAGRSPLMPRTHTIELIEAPRSPRHVQVADQIRPHSIQIDAERGLTQDKRSMRRPTLSLPRSVGSSRSIRPPTHAIHADFGGFPMPHRLLSSLFHRCFPKMERKLTRTLTIPRTETITSQYASQSAGARPVPYISFEAVVGRNSSFKDLTEEQMEELASVEYRALTALLWIVGGYHIAVQLLAFAVIAPYMCIRRWSDDFKPPILHRNVSPAWFSAFQVVSAFSNSGLSLEDTSMVPFQEAYPTLFLMGFLILAGNTAFPIFLRLTIWMLKILLKRRKQADVTLQFLLDNPRRCFIYLFPSHHTWILATILIIMNGSTWFFFLILDLGNPAITSIPAGVRVAVGLFQATAVRTAGFSVVSTATVAPAVKTLYVIMMYVGAYPIAMSIRSTNVYEEKSLGIYNDEDNFDDDPDPEKSRIAVWSEYLSWHIRKQLSFDMWWLATALFLICIIERDGLDDAENATWFNIFSILFELVTAYGTVGLSLGVPYASYSFSGALKPLSKLIICVVMLRGRHRGLPVAIDRAVMLSPEFDKVPQEHLSASGVGRGDNLATPIRTSALREDGGKQAEGPRPDGLRQRPLRGIPEQNQSEDGSGE</sequence>
<dbReference type="Proteomes" id="UP000218811">
    <property type="component" value="Unassembled WGS sequence"/>
</dbReference>
<dbReference type="GO" id="GO:0005886">
    <property type="term" value="C:plasma membrane"/>
    <property type="evidence" value="ECO:0007669"/>
    <property type="project" value="TreeGrafter"/>
</dbReference>
<evidence type="ECO:0000256" key="8">
    <source>
        <dbReference type="ARBA" id="ARBA00023136"/>
    </source>
</evidence>
<dbReference type="PANTHER" id="PTHR31064">
    <property type="entry name" value="POTASSIUM TRANSPORT PROTEIN DDB_G0292412-RELATED"/>
    <property type="match status" value="1"/>
</dbReference>
<proteinExistence type="predicted"/>
<keyword evidence="6 10" id="KW-1133">Transmembrane helix</keyword>
<feature type="region of interest" description="Disordered" evidence="9">
    <location>
        <begin position="119"/>
        <end position="161"/>
    </location>
</feature>
<feature type="transmembrane region" description="Helical" evidence="10">
    <location>
        <begin position="666"/>
        <end position="683"/>
    </location>
</feature>
<keyword evidence="7" id="KW-0406">Ion transport</keyword>
<dbReference type="STRING" id="742152.A0A2H3JKT4"/>
<evidence type="ECO:0000313" key="11">
    <source>
        <dbReference type="EMBL" id="PCH38348.1"/>
    </source>
</evidence>
<feature type="transmembrane region" description="Helical" evidence="10">
    <location>
        <begin position="20"/>
        <end position="39"/>
    </location>
</feature>
<feature type="region of interest" description="Disordered" evidence="9">
    <location>
        <begin position="771"/>
        <end position="828"/>
    </location>
</feature>
<dbReference type="OMA" id="HAYTTHE"/>